<organism evidence="5">
    <name type="scientific">hydrothermal vent metagenome</name>
    <dbReference type="NCBI Taxonomy" id="652676"/>
    <lineage>
        <taxon>unclassified sequences</taxon>
        <taxon>metagenomes</taxon>
        <taxon>ecological metagenomes</taxon>
    </lineage>
</organism>
<dbReference type="PANTHER" id="PTHR30204">
    <property type="entry name" value="REDOX-CYCLING DRUG-SENSING TRANSCRIPTIONAL ACTIVATOR SOXR"/>
    <property type="match status" value="1"/>
</dbReference>
<dbReference type="PANTHER" id="PTHR30204:SF94">
    <property type="entry name" value="HEAVY METAL-DEPENDENT TRANSCRIPTIONAL REGULATOR HI_0293-RELATED"/>
    <property type="match status" value="1"/>
</dbReference>
<dbReference type="PROSITE" id="PS50937">
    <property type="entry name" value="HTH_MERR_2"/>
    <property type="match status" value="1"/>
</dbReference>
<reference evidence="5" key="1">
    <citation type="submission" date="2016-10" db="EMBL/GenBank/DDBJ databases">
        <authorList>
            <person name="de Groot N.N."/>
        </authorList>
    </citation>
    <scope>NUCLEOTIDE SEQUENCE</scope>
</reference>
<dbReference type="AlphaFoldDB" id="A0A1W1BYM4"/>
<evidence type="ECO:0000259" key="4">
    <source>
        <dbReference type="PROSITE" id="PS50937"/>
    </source>
</evidence>
<dbReference type="GO" id="GO:0003700">
    <property type="term" value="F:DNA-binding transcription factor activity"/>
    <property type="evidence" value="ECO:0007669"/>
    <property type="project" value="InterPro"/>
</dbReference>
<name>A0A1W1BYM4_9ZZZZ</name>
<evidence type="ECO:0000313" key="5">
    <source>
        <dbReference type="EMBL" id="SFV58698.1"/>
    </source>
</evidence>
<keyword evidence="3" id="KW-0804">Transcription</keyword>
<dbReference type="InterPro" id="IPR047057">
    <property type="entry name" value="MerR_fam"/>
</dbReference>
<feature type="domain" description="HTH merR-type" evidence="4">
    <location>
        <begin position="2"/>
        <end position="72"/>
    </location>
</feature>
<accession>A0A1W1BYM4</accession>
<dbReference type="SMART" id="SM00422">
    <property type="entry name" value="HTH_MERR"/>
    <property type="match status" value="1"/>
</dbReference>
<dbReference type="SUPFAM" id="SSF46955">
    <property type="entry name" value="Putative DNA-binding domain"/>
    <property type="match status" value="1"/>
</dbReference>
<evidence type="ECO:0000256" key="1">
    <source>
        <dbReference type="ARBA" id="ARBA00023015"/>
    </source>
</evidence>
<protein>
    <submittedName>
        <fullName evidence="5">Transcriptional regulator, MerR family</fullName>
    </submittedName>
</protein>
<gene>
    <name evidence="5" type="ORF">MNB_SV-6-1769</name>
</gene>
<dbReference type="InterPro" id="IPR000551">
    <property type="entry name" value="MerR-type_HTH_dom"/>
</dbReference>
<dbReference type="Pfam" id="PF13411">
    <property type="entry name" value="MerR_1"/>
    <property type="match status" value="1"/>
</dbReference>
<evidence type="ECO:0000256" key="3">
    <source>
        <dbReference type="ARBA" id="ARBA00023163"/>
    </source>
</evidence>
<dbReference type="InterPro" id="IPR009061">
    <property type="entry name" value="DNA-bd_dom_put_sf"/>
</dbReference>
<evidence type="ECO:0000256" key="2">
    <source>
        <dbReference type="ARBA" id="ARBA00023125"/>
    </source>
</evidence>
<keyword evidence="2" id="KW-0238">DNA-binding</keyword>
<dbReference type="GO" id="GO:0003677">
    <property type="term" value="F:DNA binding"/>
    <property type="evidence" value="ECO:0007669"/>
    <property type="project" value="UniProtKB-KW"/>
</dbReference>
<proteinExistence type="predicted"/>
<sequence length="226" mass="26245">MAIKMSEVVKRSGVPKSTILYYIKEGLLPQPQKPKPNLHLYDESTVERLHLISYLQKHFETSIEEIKSILQSGAFDFSDGFRGIWETLDILMGAFHISTYTVDEVARKLDISKEKIDEYLQRELIYLRDNLLTDKEIEIIEILLSIEELTDRCSILDSYVDSARDIATKEIDTAQELLASIPNQESNRVFKSLLDTTLILKQYIYNMQTLKSYQSRVDREITKDTK</sequence>
<dbReference type="Gene3D" id="1.10.1660.10">
    <property type="match status" value="1"/>
</dbReference>
<keyword evidence="1" id="KW-0805">Transcription regulation</keyword>
<dbReference type="EMBL" id="FPHC01000048">
    <property type="protein sequence ID" value="SFV58698.1"/>
    <property type="molecule type" value="Genomic_DNA"/>
</dbReference>